<organism evidence="3 5">
    <name type="scientific">Modestobacter muralis</name>
    <dbReference type="NCBI Taxonomy" id="1608614"/>
    <lineage>
        <taxon>Bacteria</taxon>
        <taxon>Bacillati</taxon>
        <taxon>Actinomycetota</taxon>
        <taxon>Actinomycetes</taxon>
        <taxon>Geodermatophilales</taxon>
        <taxon>Geodermatophilaceae</taxon>
        <taxon>Modestobacter</taxon>
    </lineage>
</organism>
<dbReference type="InterPro" id="IPR021741">
    <property type="entry name" value="DUF3311"/>
</dbReference>
<feature type="region of interest" description="Disordered" evidence="1">
    <location>
        <begin position="1"/>
        <end position="60"/>
    </location>
</feature>
<keyword evidence="5" id="KW-1185">Reference proteome</keyword>
<name>A0A6P0EXY4_9ACTN</name>
<evidence type="ECO:0000256" key="2">
    <source>
        <dbReference type="SAM" id="Phobius"/>
    </source>
</evidence>
<evidence type="ECO:0000256" key="1">
    <source>
        <dbReference type="SAM" id="MobiDB-lite"/>
    </source>
</evidence>
<feature type="transmembrane region" description="Helical" evidence="2">
    <location>
        <begin position="62"/>
        <end position="79"/>
    </location>
</feature>
<dbReference type="Pfam" id="PF11755">
    <property type="entry name" value="DUF3311"/>
    <property type="match status" value="1"/>
</dbReference>
<keyword evidence="2" id="KW-0812">Transmembrane</keyword>
<proteinExistence type="predicted"/>
<dbReference type="EMBL" id="JAAGWH010000016">
    <property type="protein sequence ID" value="NEK94158.1"/>
    <property type="molecule type" value="Genomic_DNA"/>
</dbReference>
<sequence>MPTVTGHPPVPVDRAPARRQSTRRPSPLGRPSPEVTSGEEDTVSPPQPPAATPPRRSDRSPWNWLLIVPIVVPLLVPLYNQRDPELFGWPFFYWVQLVFVALGVLTTGLVYRMTRRSKADQAVSARAADRPTRDGGR</sequence>
<evidence type="ECO:0000313" key="4">
    <source>
        <dbReference type="EMBL" id="NEN50926.1"/>
    </source>
</evidence>
<dbReference type="EMBL" id="JAAGWB010000016">
    <property type="protein sequence ID" value="NEN50926.1"/>
    <property type="molecule type" value="Genomic_DNA"/>
</dbReference>
<dbReference type="Proteomes" id="UP000468828">
    <property type="component" value="Unassembled WGS sequence"/>
</dbReference>
<keyword evidence="2" id="KW-0472">Membrane</keyword>
<evidence type="ECO:0000313" key="3">
    <source>
        <dbReference type="EMBL" id="NEK94158.1"/>
    </source>
</evidence>
<accession>A0A6P0EXY4</accession>
<dbReference type="Proteomes" id="UP000471152">
    <property type="component" value="Unassembled WGS sequence"/>
</dbReference>
<dbReference type="AlphaFoldDB" id="A0A6P0EXY4"/>
<evidence type="ECO:0000313" key="6">
    <source>
        <dbReference type="Proteomes" id="UP000471152"/>
    </source>
</evidence>
<gene>
    <name evidence="4" type="ORF">G3R41_08220</name>
    <name evidence="3" type="ORF">GCU67_08215</name>
</gene>
<protein>
    <submittedName>
        <fullName evidence="3">DUF3311 domain-containing protein</fullName>
    </submittedName>
</protein>
<reference evidence="4 6" key="2">
    <citation type="submission" date="2020-02" db="EMBL/GenBank/DDBJ databases">
        <title>The WGS of Modestobacter muralis DSM 100205.</title>
        <authorList>
            <person name="Jiang Z."/>
        </authorList>
    </citation>
    <scope>NUCLEOTIDE SEQUENCE [LARGE SCALE GENOMIC DNA]</scope>
    <source>
        <strain evidence="4 6">DSM 100205</strain>
    </source>
</reference>
<comment type="caution">
    <text evidence="3">The sequence shown here is derived from an EMBL/GenBank/DDBJ whole genome shotgun (WGS) entry which is preliminary data.</text>
</comment>
<evidence type="ECO:0000313" key="5">
    <source>
        <dbReference type="Proteomes" id="UP000468828"/>
    </source>
</evidence>
<keyword evidence="2" id="KW-1133">Transmembrane helix</keyword>
<reference evidence="3 5" key="1">
    <citation type="submission" date="2020-01" db="EMBL/GenBank/DDBJ databases">
        <title>the WGS Modestobacter muralis CPCC 204518.</title>
        <authorList>
            <person name="Jiang Z."/>
        </authorList>
    </citation>
    <scope>NUCLEOTIDE SEQUENCE [LARGE SCALE GENOMIC DNA]</scope>
    <source>
        <strain evidence="3 5">DSM 100205</strain>
    </source>
</reference>
<feature type="transmembrane region" description="Helical" evidence="2">
    <location>
        <begin position="91"/>
        <end position="111"/>
    </location>
</feature>